<sequence>MLEGESSPVSSAVVQAWLDLVYSRVDGTRQQPQFASLSEAARALLLFADAAGTCSPVLQALGEGLSSQPGLTLPVEVLALDRGDGGSGGGAVAGPTHLELALSGCIYYLDTEKSLLGAIRIPSGKRILTLAEAEPAGGRLGSVCSALAAALERWLYLAGRLGLVPLARLLLQFYKTQLVARLLSLFATSSAAVFSRRVLECMPRELLVEGFLLGCMNDPRVGRVDILKDTALRVCTASPEAAAWFEATPDTHATTTPSPYKNTLRIGSLSGTMGMRIEGMAVEEQRWVVQEVLRQLDKDEQR</sequence>
<dbReference type="AlphaFoldDB" id="A0A835TBL8"/>
<gene>
    <name evidence="1" type="ORF">HYH02_009651</name>
</gene>
<protein>
    <submittedName>
        <fullName evidence="1">Uncharacterized protein</fullName>
    </submittedName>
</protein>
<comment type="caution">
    <text evidence="1">The sequence shown here is derived from an EMBL/GenBank/DDBJ whole genome shotgun (WGS) entry which is preliminary data.</text>
</comment>
<dbReference type="Proteomes" id="UP000613740">
    <property type="component" value="Unassembled WGS sequence"/>
</dbReference>
<evidence type="ECO:0000313" key="1">
    <source>
        <dbReference type="EMBL" id="KAG2442163.1"/>
    </source>
</evidence>
<name>A0A835TBL8_9CHLO</name>
<keyword evidence="2" id="KW-1185">Reference proteome</keyword>
<proteinExistence type="predicted"/>
<organism evidence="1 2">
    <name type="scientific">Chlamydomonas schloesseri</name>
    <dbReference type="NCBI Taxonomy" id="2026947"/>
    <lineage>
        <taxon>Eukaryota</taxon>
        <taxon>Viridiplantae</taxon>
        <taxon>Chlorophyta</taxon>
        <taxon>core chlorophytes</taxon>
        <taxon>Chlorophyceae</taxon>
        <taxon>CS clade</taxon>
        <taxon>Chlamydomonadales</taxon>
        <taxon>Chlamydomonadaceae</taxon>
        <taxon>Chlamydomonas</taxon>
    </lineage>
</organism>
<evidence type="ECO:0000313" key="2">
    <source>
        <dbReference type="Proteomes" id="UP000613740"/>
    </source>
</evidence>
<accession>A0A835TBL8</accession>
<dbReference type="EMBL" id="JAEHOD010000033">
    <property type="protein sequence ID" value="KAG2442163.1"/>
    <property type="molecule type" value="Genomic_DNA"/>
</dbReference>
<reference evidence="1" key="1">
    <citation type="journal article" date="2020" name="bioRxiv">
        <title>Comparative genomics of Chlamydomonas.</title>
        <authorList>
            <person name="Craig R.J."/>
            <person name="Hasan A.R."/>
            <person name="Ness R.W."/>
            <person name="Keightley P.D."/>
        </authorList>
    </citation>
    <scope>NUCLEOTIDE SEQUENCE</scope>
    <source>
        <strain evidence="1">CCAP 11/173</strain>
    </source>
</reference>
<dbReference type="OrthoDB" id="547591at2759"/>